<feature type="region of interest" description="Disordered" evidence="1">
    <location>
        <begin position="1"/>
        <end position="27"/>
    </location>
</feature>
<proteinExistence type="predicted"/>
<evidence type="ECO:0000313" key="2">
    <source>
        <dbReference type="EMBL" id="KAJ8470878.1"/>
    </source>
</evidence>
<dbReference type="AlphaFoldDB" id="A0AAV8QC32"/>
<accession>A0AAV8QC32</accession>
<protein>
    <submittedName>
        <fullName evidence="2">Uncharacterized protein</fullName>
    </submittedName>
</protein>
<comment type="caution">
    <text evidence="2">The sequence shown here is derived from an EMBL/GenBank/DDBJ whole genome shotgun (WGS) entry which is preliminary data.</text>
</comment>
<evidence type="ECO:0000313" key="3">
    <source>
        <dbReference type="Proteomes" id="UP001222027"/>
    </source>
</evidence>
<reference evidence="2 3" key="1">
    <citation type="submission" date="2022-12" db="EMBL/GenBank/DDBJ databases">
        <title>Chromosome-scale assembly of the Ensete ventricosum genome.</title>
        <authorList>
            <person name="Dussert Y."/>
            <person name="Stocks J."/>
            <person name="Wendawek A."/>
            <person name="Woldeyes F."/>
            <person name="Nichols R.A."/>
            <person name="Borrell J.S."/>
        </authorList>
    </citation>
    <scope>NUCLEOTIDE SEQUENCE [LARGE SCALE GENOMIC DNA]</scope>
    <source>
        <strain evidence="3">cv. Maze</strain>
        <tissue evidence="2">Seeds</tissue>
    </source>
</reference>
<organism evidence="2 3">
    <name type="scientific">Ensete ventricosum</name>
    <name type="common">Abyssinian banana</name>
    <name type="synonym">Musa ensete</name>
    <dbReference type="NCBI Taxonomy" id="4639"/>
    <lineage>
        <taxon>Eukaryota</taxon>
        <taxon>Viridiplantae</taxon>
        <taxon>Streptophyta</taxon>
        <taxon>Embryophyta</taxon>
        <taxon>Tracheophyta</taxon>
        <taxon>Spermatophyta</taxon>
        <taxon>Magnoliopsida</taxon>
        <taxon>Liliopsida</taxon>
        <taxon>Zingiberales</taxon>
        <taxon>Musaceae</taxon>
        <taxon>Ensete</taxon>
    </lineage>
</organism>
<dbReference type="EMBL" id="JAQQAF010000007">
    <property type="protein sequence ID" value="KAJ8470878.1"/>
    <property type="molecule type" value="Genomic_DNA"/>
</dbReference>
<gene>
    <name evidence="2" type="ORF">OPV22_025221</name>
</gene>
<evidence type="ECO:0000256" key="1">
    <source>
        <dbReference type="SAM" id="MobiDB-lite"/>
    </source>
</evidence>
<dbReference type="Proteomes" id="UP001222027">
    <property type="component" value="Unassembled WGS sequence"/>
</dbReference>
<sequence>MREIRRRIPFRRRRKPNRDRARGIGGAQSTVLGSEIAGDRKARITGKEKDWGLGLVLAWGAPLREEPKRRPTETTTAEGEYERGREVSCSGGLYKDGRILKWAERCVPRRFLFSGTAMLPIPIHINLNFQ</sequence>
<name>A0AAV8QC32_ENSVE</name>
<feature type="compositionally biased region" description="Basic residues" evidence="1">
    <location>
        <begin position="1"/>
        <end position="17"/>
    </location>
</feature>
<keyword evidence="3" id="KW-1185">Reference proteome</keyword>